<dbReference type="STRING" id="44941.A0A397USG6"/>
<dbReference type="SUPFAM" id="SSF47823">
    <property type="entry name" value="lambda integrase-like, N-terminal domain"/>
    <property type="match status" value="1"/>
</dbReference>
<accession>A0A397USG6</accession>
<dbReference type="OrthoDB" id="2445213at2759"/>
<organism evidence="2 3">
    <name type="scientific">Gigaspora rosea</name>
    <dbReference type="NCBI Taxonomy" id="44941"/>
    <lineage>
        <taxon>Eukaryota</taxon>
        <taxon>Fungi</taxon>
        <taxon>Fungi incertae sedis</taxon>
        <taxon>Mucoromycota</taxon>
        <taxon>Glomeromycotina</taxon>
        <taxon>Glomeromycetes</taxon>
        <taxon>Diversisporales</taxon>
        <taxon>Gigasporaceae</taxon>
        <taxon>Gigaspora</taxon>
    </lineage>
</organism>
<dbReference type="AlphaFoldDB" id="A0A397USG6"/>
<reference evidence="2 3" key="1">
    <citation type="submission" date="2018-06" db="EMBL/GenBank/DDBJ databases">
        <title>Comparative genomics reveals the genomic features of Rhizophagus irregularis, R. cerebriforme, R. diaphanum and Gigaspora rosea, and their symbiotic lifestyle signature.</title>
        <authorList>
            <person name="Morin E."/>
            <person name="San Clemente H."/>
            <person name="Chen E.C.H."/>
            <person name="De La Providencia I."/>
            <person name="Hainaut M."/>
            <person name="Kuo A."/>
            <person name="Kohler A."/>
            <person name="Murat C."/>
            <person name="Tang N."/>
            <person name="Roy S."/>
            <person name="Loubradou J."/>
            <person name="Henrissat B."/>
            <person name="Grigoriev I.V."/>
            <person name="Corradi N."/>
            <person name="Roux C."/>
            <person name="Martin F.M."/>
        </authorList>
    </citation>
    <scope>NUCLEOTIDE SEQUENCE [LARGE SCALE GENOMIC DNA]</scope>
    <source>
        <strain evidence="2 3">DAOM 194757</strain>
    </source>
</reference>
<dbReference type="Proteomes" id="UP000266673">
    <property type="component" value="Unassembled WGS sequence"/>
</dbReference>
<feature type="region of interest" description="Disordered" evidence="1">
    <location>
        <begin position="34"/>
        <end position="57"/>
    </location>
</feature>
<protein>
    <recommendedName>
        <fullName evidence="4">Tyr recombinase domain-containing protein</fullName>
    </recommendedName>
</protein>
<sequence>MDTITQDARQSDTGKINDSNSISEVAVGTLVPSSIITTGRPTPEATEQLSNANREPQPILPDMQAAFDKNSTRTVSSNIKKWLSWCTKRQLDPVVGSLNSIIEFFTDQLEVGKAMRGIYNKNPPPPTEDEVVDLVPAFDKVRSLGDNETMDLLWLLHKTAFLLAITTASRPSDLARIEATSKVLTSNGAIFMIRNPKEHKISLAHGGNKLATKKSYVSDYPDLPEISPLAAVNVLLSRTQVWRFTDEQKASLLLTSTGLHKPPSSDTVTR</sequence>
<feature type="compositionally biased region" description="Polar residues" evidence="1">
    <location>
        <begin position="34"/>
        <end position="54"/>
    </location>
</feature>
<evidence type="ECO:0008006" key="4">
    <source>
        <dbReference type="Google" id="ProtNLM"/>
    </source>
</evidence>
<comment type="caution">
    <text evidence="2">The sequence shown here is derived from an EMBL/GenBank/DDBJ whole genome shotgun (WGS) entry which is preliminary data.</text>
</comment>
<proteinExistence type="predicted"/>
<keyword evidence="3" id="KW-1185">Reference proteome</keyword>
<dbReference type="EMBL" id="QKWP01000949">
    <property type="protein sequence ID" value="RIB13170.1"/>
    <property type="molecule type" value="Genomic_DNA"/>
</dbReference>
<name>A0A397USG6_9GLOM</name>
<evidence type="ECO:0000256" key="1">
    <source>
        <dbReference type="SAM" id="MobiDB-lite"/>
    </source>
</evidence>
<gene>
    <name evidence="2" type="ORF">C2G38_2198570</name>
</gene>
<evidence type="ECO:0000313" key="2">
    <source>
        <dbReference type="EMBL" id="RIB13170.1"/>
    </source>
</evidence>
<evidence type="ECO:0000313" key="3">
    <source>
        <dbReference type="Proteomes" id="UP000266673"/>
    </source>
</evidence>